<evidence type="ECO:0000313" key="11">
    <source>
        <dbReference type="Proteomes" id="UP001292094"/>
    </source>
</evidence>
<feature type="compositionally biased region" description="Gly residues" evidence="7">
    <location>
        <begin position="637"/>
        <end position="661"/>
    </location>
</feature>
<feature type="compositionally biased region" description="Low complexity" evidence="7">
    <location>
        <begin position="662"/>
        <end position="674"/>
    </location>
</feature>
<feature type="compositionally biased region" description="Pro residues" evidence="7">
    <location>
        <begin position="603"/>
        <end position="613"/>
    </location>
</feature>
<dbReference type="Gene3D" id="1.20.1640.10">
    <property type="entry name" value="Multidrug efflux transporter AcrB transmembrane domain"/>
    <property type="match status" value="1"/>
</dbReference>
<dbReference type="GO" id="GO:0045879">
    <property type="term" value="P:negative regulation of smoothened signaling pathway"/>
    <property type="evidence" value="ECO:0007669"/>
    <property type="project" value="TreeGrafter"/>
</dbReference>
<feature type="transmembrane region" description="Helical" evidence="8">
    <location>
        <begin position="436"/>
        <end position="458"/>
    </location>
</feature>
<evidence type="ECO:0000256" key="3">
    <source>
        <dbReference type="ARBA" id="ARBA00022692"/>
    </source>
</evidence>
<dbReference type="GO" id="GO:0097108">
    <property type="term" value="F:hedgehog family protein binding"/>
    <property type="evidence" value="ECO:0007669"/>
    <property type="project" value="TreeGrafter"/>
</dbReference>
<feature type="compositionally biased region" description="Low complexity" evidence="7">
    <location>
        <begin position="626"/>
        <end position="636"/>
    </location>
</feature>
<sequence length="867" mass="92912">MVWQTVLWRGVRGSGLGEGDVTDGGGSGGIILSSDPGQVLESVLENVMESTKERLSSGKLEAFLAGSLVPVPALRCFCQQAALLVLVNLLAALTVFPALMTLDLRRRLARRPDLLCCLSPPTPTHQVLPLSPHPSSCAAEEGRVGGRHTPSGDPTRKATVTRALPPPGGGTVTQVVPPASPRECWLPPPPPPPPWSPWVLQPPHGTWCHPTGGVLAWRGCGLRVTRLPRSTTQILWLLQHGGRDSWWSGVSSSPTTPSPLPPSLARVPSIIKNDDGGLPEFWLSLFRDWLTGLQAAFDRDWRDGCFTQDKWHTNASDEGVLAYKLLVQTGHVDNPIDVSLLTQVRLVDSEGVINPKAFYNYLTAWVNTDSLAYSASQADLRPEPRHWSHDRYDVDLRIPKSSPLVYTQMPFYLHQLGTTEAITAMIQQVREICTKFYLVLALLAVLTAVFVVLAVVLMNVWASALVVLLLATLVLQLFGVLGILGIKLSAVPAVLLIVSVGVGVEFCVHVTVGFLTAVGGRDRRVIISLEHMATPVLHGAASTLIASLMLLFSEFDFIRRYFFYVLLALTVFGMLDGLVFLPVLLSLVGPPAEVVPRNHPDRLPTPSPPPSPQPHHHHHHHHHHSSSTGGSSRRGCVGVGRSGTSGGHGRSSSSGGSGGGSSSSSSRRCSSSGVVIGGSGVGGGSSSGGGGGGGGSSSMYPRLHHHHHHGGSNLSLTTITEEPSSSTRSSQSLRSSHEIVVEPQVVVETTTSSPPTTDTTTTESPHHHHHHHHVTTKVTATAKVKRQRGRHQSPPGAAMIQMKMCTSEVCECVECSATATSDGKEVKEVSPTTTVEQQRRRGQLAMYTFNQKSGVKGWDCRVLEGGL</sequence>
<feature type="transmembrane region" description="Helical" evidence="8">
    <location>
        <begin position="81"/>
        <end position="102"/>
    </location>
</feature>
<dbReference type="Proteomes" id="UP001292094">
    <property type="component" value="Unassembled WGS sequence"/>
</dbReference>
<dbReference type="GO" id="GO:0008158">
    <property type="term" value="F:hedgehog receptor activity"/>
    <property type="evidence" value="ECO:0007669"/>
    <property type="project" value="TreeGrafter"/>
</dbReference>
<dbReference type="PANTHER" id="PTHR46022">
    <property type="entry name" value="PROTEIN PATCHED"/>
    <property type="match status" value="1"/>
</dbReference>
<keyword evidence="3 8" id="KW-0812">Transmembrane</keyword>
<dbReference type="AlphaFoldDB" id="A0AAE1PSU5"/>
<dbReference type="PANTHER" id="PTHR46022:SF1">
    <property type="entry name" value="PROTEIN PATCHED"/>
    <property type="match status" value="1"/>
</dbReference>
<organism evidence="10 11">
    <name type="scientific">Petrolisthes manimaculis</name>
    <dbReference type="NCBI Taxonomy" id="1843537"/>
    <lineage>
        <taxon>Eukaryota</taxon>
        <taxon>Metazoa</taxon>
        <taxon>Ecdysozoa</taxon>
        <taxon>Arthropoda</taxon>
        <taxon>Crustacea</taxon>
        <taxon>Multicrustacea</taxon>
        <taxon>Malacostraca</taxon>
        <taxon>Eumalacostraca</taxon>
        <taxon>Eucarida</taxon>
        <taxon>Decapoda</taxon>
        <taxon>Pleocyemata</taxon>
        <taxon>Anomura</taxon>
        <taxon>Galatheoidea</taxon>
        <taxon>Porcellanidae</taxon>
        <taxon>Petrolisthes</taxon>
    </lineage>
</organism>
<keyword evidence="11" id="KW-1185">Reference proteome</keyword>
<comment type="similarity">
    <text evidence="2">Belongs to the patched family.</text>
</comment>
<reference evidence="10" key="1">
    <citation type="submission" date="2023-11" db="EMBL/GenBank/DDBJ databases">
        <title>Genome assemblies of two species of porcelain crab, Petrolisthes cinctipes and Petrolisthes manimaculis (Anomura: Porcellanidae).</title>
        <authorList>
            <person name="Angst P."/>
        </authorList>
    </citation>
    <scope>NUCLEOTIDE SEQUENCE</scope>
    <source>
        <strain evidence="10">PB745_02</strain>
        <tissue evidence="10">Gill</tissue>
    </source>
</reference>
<keyword evidence="5 8" id="KW-0472">Membrane</keyword>
<protein>
    <recommendedName>
        <fullName evidence="9">SSD domain-containing protein</fullName>
    </recommendedName>
</protein>
<evidence type="ECO:0000256" key="4">
    <source>
        <dbReference type="ARBA" id="ARBA00022989"/>
    </source>
</evidence>
<dbReference type="GO" id="GO:0005119">
    <property type="term" value="F:smoothened binding"/>
    <property type="evidence" value="ECO:0007669"/>
    <property type="project" value="TreeGrafter"/>
</dbReference>
<dbReference type="InterPro" id="IPR053958">
    <property type="entry name" value="HMGCR/SNAP/NPC1-like_SSD"/>
</dbReference>
<feature type="transmembrane region" description="Helical" evidence="8">
    <location>
        <begin position="535"/>
        <end position="552"/>
    </location>
</feature>
<name>A0AAE1PSU5_9EUCA</name>
<evidence type="ECO:0000256" key="2">
    <source>
        <dbReference type="ARBA" id="ARBA00005585"/>
    </source>
</evidence>
<feature type="compositionally biased region" description="Basic residues" evidence="7">
    <location>
        <begin position="614"/>
        <end position="625"/>
    </location>
</feature>
<evidence type="ECO:0000256" key="7">
    <source>
        <dbReference type="SAM" id="MobiDB-lite"/>
    </source>
</evidence>
<evidence type="ECO:0000313" key="10">
    <source>
        <dbReference type="EMBL" id="KAK4312674.1"/>
    </source>
</evidence>
<comment type="caution">
    <text evidence="10">The sequence shown here is derived from an EMBL/GenBank/DDBJ whole genome shotgun (WGS) entry which is preliminary data.</text>
</comment>
<dbReference type="SUPFAM" id="SSF82866">
    <property type="entry name" value="Multidrug efflux transporter AcrB transmembrane domain"/>
    <property type="match status" value="1"/>
</dbReference>
<dbReference type="EMBL" id="JAWZYT010001389">
    <property type="protein sequence ID" value="KAK4312674.1"/>
    <property type="molecule type" value="Genomic_DNA"/>
</dbReference>
<feature type="transmembrane region" description="Helical" evidence="8">
    <location>
        <begin position="493"/>
        <end position="515"/>
    </location>
</feature>
<evidence type="ECO:0000256" key="5">
    <source>
        <dbReference type="ARBA" id="ARBA00023136"/>
    </source>
</evidence>
<evidence type="ECO:0000256" key="1">
    <source>
        <dbReference type="ARBA" id="ARBA00004141"/>
    </source>
</evidence>
<proteinExistence type="inferred from homology"/>
<feature type="compositionally biased region" description="Basic residues" evidence="7">
    <location>
        <begin position="766"/>
        <end position="775"/>
    </location>
</feature>
<feature type="compositionally biased region" description="Gly residues" evidence="7">
    <location>
        <begin position="675"/>
        <end position="696"/>
    </location>
</feature>
<evidence type="ECO:0000256" key="6">
    <source>
        <dbReference type="ARBA" id="ARBA00023180"/>
    </source>
</evidence>
<evidence type="ECO:0000259" key="9">
    <source>
        <dbReference type="PROSITE" id="PS50156"/>
    </source>
</evidence>
<feature type="compositionally biased region" description="Low complexity" evidence="7">
    <location>
        <begin position="741"/>
        <end position="763"/>
    </location>
</feature>
<dbReference type="GO" id="GO:0005886">
    <property type="term" value="C:plasma membrane"/>
    <property type="evidence" value="ECO:0007669"/>
    <property type="project" value="TreeGrafter"/>
</dbReference>
<accession>A0AAE1PSU5</accession>
<dbReference type="Pfam" id="PF12349">
    <property type="entry name" value="Sterol-sensing"/>
    <property type="match status" value="1"/>
</dbReference>
<feature type="transmembrane region" description="Helical" evidence="8">
    <location>
        <begin position="464"/>
        <end position="486"/>
    </location>
</feature>
<keyword evidence="6" id="KW-0325">Glycoprotein</keyword>
<evidence type="ECO:0000256" key="8">
    <source>
        <dbReference type="SAM" id="Phobius"/>
    </source>
</evidence>
<keyword evidence="4 8" id="KW-1133">Transmembrane helix</keyword>
<feature type="domain" description="SSD" evidence="9">
    <location>
        <begin position="62"/>
        <end position="102"/>
    </location>
</feature>
<comment type="subcellular location">
    <subcellularLocation>
        <location evidence="1">Membrane</location>
        <topology evidence="1">Multi-pass membrane protein</topology>
    </subcellularLocation>
</comment>
<feature type="region of interest" description="Disordered" evidence="7">
    <location>
        <begin position="127"/>
        <end position="174"/>
    </location>
</feature>
<gene>
    <name evidence="10" type="ORF">Pmani_015924</name>
</gene>
<dbReference type="InterPro" id="IPR000731">
    <property type="entry name" value="SSD"/>
</dbReference>
<feature type="transmembrane region" description="Helical" evidence="8">
    <location>
        <begin position="561"/>
        <end position="588"/>
    </location>
</feature>
<feature type="region of interest" description="Disordered" evidence="7">
    <location>
        <begin position="596"/>
        <end position="780"/>
    </location>
</feature>
<dbReference type="PROSITE" id="PS50156">
    <property type="entry name" value="SSD"/>
    <property type="match status" value="1"/>
</dbReference>
<feature type="compositionally biased region" description="Low complexity" evidence="7">
    <location>
        <begin position="715"/>
        <end position="734"/>
    </location>
</feature>